<keyword evidence="5" id="KW-0539">Nucleus</keyword>
<dbReference type="SUPFAM" id="SSF69572">
    <property type="entry name" value="Activating enzymes of the ubiquitin-like proteins"/>
    <property type="match status" value="1"/>
</dbReference>
<feature type="domain" description="THIF-type NAD/FAD binding fold" evidence="8">
    <location>
        <begin position="54"/>
        <end position="381"/>
    </location>
</feature>
<name>A0A4U0U209_9PEZI</name>
<dbReference type="PANTHER" id="PTHR10953:SF162">
    <property type="entry name" value="SUMO-ACTIVATING ENZYME SUBUNIT 1"/>
    <property type="match status" value="1"/>
</dbReference>
<dbReference type="Proteomes" id="UP000308549">
    <property type="component" value="Unassembled WGS sequence"/>
</dbReference>
<dbReference type="GO" id="GO:0005737">
    <property type="term" value="C:cytoplasm"/>
    <property type="evidence" value="ECO:0007669"/>
    <property type="project" value="TreeGrafter"/>
</dbReference>
<dbReference type="Pfam" id="PF00899">
    <property type="entry name" value="ThiF"/>
    <property type="match status" value="1"/>
</dbReference>
<evidence type="ECO:0000256" key="6">
    <source>
        <dbReference type="ARBA" id="ARBA00044354"/>
    </source>
</evidence>
<dbReference type="GO" id="GO:0031510">
    <property type="term" value="C:SUMO activating enzyme complex"/>
    <property type="evidence" value="ECO:0007669"/>
    <property type="project" value="TreeGrafter"/>
</dbReference>
<dbReference type="PANTHER" id="PTHR10953">
    <property type="entry name" value="UBIQUITIN-ACTIVATING ENZYME E1"/>
    <property type="match status" value="1"/>
</dbReference>
<comment type="similarity">
    <text evidence="3">Belongs to the ubiquitin-activating E1 family.</text>
</comment>
<protein>
    <recommendedName>
        <fullName evidence="6">Ubiquitin-like 1-activating enzyme E1A</fullName>
    </recommendedName>
</protein>
<evidence type="ECO:0000313" key="9">
    <source>
        <dbReference type="EMBL" id="TKA28857.1"/>
    </source>
</evidence>
<gene>
    <name evidence="9" type="ORF">B0A50_03268</name>
</gene>
<dbReference type="InterPro" id="IPR045886">
    <property type="entry name" value="ThiF/MoeB/HesA"/>
</dbReference>
<evidence type="ECO:0000256" key="1">
    <source>
        <dbReference type="ARBA" id="ARBA00004123"/>
    </source>
</evidence>
<comment type="pathway">
    <text evidence="2">Protein modification; protein sumoylation.</text>
</comment>
<keyword evidence="4" id="KW-0833">Ubl conjugation pathway</keyword>
<evidence type="ECO:0000256" key="4">
    <source>
        <dbReference type="ARBA" id="ARBA00022786"/>
    </source>
</evidence>
<keyword evidence="10" id="KW-1185">Reference proteome</keyword>
<dbReference type="EMBL" id="NAJL01000016">
    <property type="protein sequence ID" value="TKA28857.1"/>
    <property type="molecule type" value="Genomic_DNA"/>
</dbReference>
<evidence type="ECO:0000256" key="2">
    <source>
        <dbReference type="ARBA" id="ARBA00004718"/>
    </source>
</evidence>
<dbReference type="Gene3D" id="3.40.50.720">
    <property type="entry name" value="NAD(P)-binding Rossmann-like Domain"/>
    <property type="match status" value="1"/>
</dbReference>
<evidence type="ECO:0000256" key="7">
    <source>
        <dbReference type="SAM" id="MobiDB-lite"/>
    </source>
</evidence>
<proteinExistence type="inferred from homology"/>
<reference evidence="9 10" key="1">
    <citation type="submission" date="2017-03" db="EMBL/GenBank/DDBJ databases">
        <title>Genomes of endolithic fungi from Antarctica.</title>
        <authorList>
            <person name="Coleine C."/>
            <person name="Masonjones S."/>
            <person name="Stajich J.E."/>
        </authorList>
    </citation>
    <scope>NUCLEOTIDE SEQUENCE [LARGE SCALE GENOMIC DNA]</scope>
    <source>
        <strain evidence="9 10">CCFEE 6315</strain>
    </source>
</reference>
<evidence type="ECO:0000256" key="3">
    <source>
        <dbReference type="ARBA" id="ARBA00005673"/>
    </source>
</evidence>
<organism evidence="9 10">
    <name type="scientific">Salinomyces thailandicus</name>
    <dbReference type="NCBI Taxonomy" id="706561"/>
    <lineage>
        <taxon>Eukaryota</taxon>
        <taxon>Fungi</taxon>
        <taxon>Dikarya</taxon>
        <taxon>Ascomycota</taxon>
        <taxon>Pezizomycotina</taxon>
        <taxon>Dothideomycetes</taxon>
        <taxon>Dothideomycetidae</taxon>
        <taxon>Mycosphaerellales</taxon>
        <taxon>Teratosphaeriaceae</taxon>
        <taxon>Salinomyces</taxon>
    </lineage>
</organism>
<dbReference type="InterPro" id="IPR000011">
    <property type="entry name" value="UBQ/SUMO-activ_enz_E1-like"/>
</dbReference>
<accession>A0A4U0U209</accession>
<dbReference type="OrthoDB" id="1708823at2759"/>
<evidence type="ECO:0000256" key="5">
    <source>
        <dbReference type="ARBA" id="ARBA00023242"/>
    </source>
</evidence>
<dbReference type="InterPro" id="IPR000594">
    <property type="entry name" value="ThiF_NAD_FAD-bd"/>
</dbReference>
<evidence type="ECO:0000259" key="8">
    <source>
        <dbReference type="Pfam" id="PF00899"/>
    </source>
</evidence>
<dbReference type="PRINTS" id="PR01849">
    <property type="entry name" value="UBIQUITINACT"/>
</dbReference>
<evidence type="ECO:0000313" key="10">
    <source>
        <dbReference type="Proteomes" id="UP000308549"/>
    </source>
</evidence>
<comment type="subcellular location">
    <subcellularLocation>
        <location evidence="1">Nucleus</location>
    </subcellularLocation>
</comment>
<dbReference type="InterPro" id="IPR035985">
    <property type="entry name" value="Ubiquitin-activating_enz"/>
</dbReference>
<feature type="compositionally biased region" description="Low complexity" evidence="7">
    <location>
        <begin position="8"/>
        <end position="22"/>
    </location>
</feature>
<dbReference type="GO" id="GO:0019948">
    <property type="term" value="F:SUMO activating enzyme activity"/>
    <property type="evidence" value="ECO:0007669"/>
    <property type="project" value="TreeGrafter"/>
</dbReference>
<comment type="caution">
    <text evidence="9">The sequence shown here is derived from an EMBL/GenBank/DDBJ whole genome shotgun (WGS) entry which is preliminary data.</text>
</comment>
<dbReference type="AlphaFoldDB" id="A0A4U0U209"/>
<dbReference type="GO" id="GO:0016925">
    <property type="term" value="P:protein sumoylation"/>
    <property type="evidence" value="ECO:0007669"/>
    <property type="project" value="TreeGrafter"/>
</dbReference>
<sequence length="487" mass="51739">MAADALTAGAEPAANGNNNLPETANGTAAQPSALPDQATVTTAPGLSADEIALYDRQIRLWGAQAQERIRSANILLVSLRALGTEIAKNLTLAGISSLTIIDDDIVTEEDLGAQYFLRQEDVGKARAEAAMPRIQELNPRVTVKTGGGLTDLLNLQDPTYYAPFDCVIACDHDSMTLSMINTAARFASRPFYAAGIHGFYGYIFADLVGHDFVIEREKSNIATPVAPETMTRSVLSVTSKKENNGKNVEIVKKQEIYCPLILANSSPLPPDVLASRRKLKNVPALLPCLRALFEFQRSFGRLPGHTSQDLTHFTTLATDKSRELQLPPETLRSDFLRSFIQNIGAEIMPTAAFVGGRLSEDVINVLGKREQPIQNFALFDGDGLEGRIYSLYSPPPEAMSLLSMGVTSMGDMTSGTMSGLDMANGGMQGSGFDAGVGGSVGAGMAFDAQFGGTQGQMSAGLAQVQQAGASVASASAPAQTQEVVDLE</sequence>
<feature type="region of interest" description="Disordered" evidence="7">
    <location>
        <begin position="1"/>
        <end position="35"/>
    </location>
</feature>